<reference evidence="5 6" key="1">
    <citation type="submission" date="2019-10" db="EMBL/GenBank/DDBJ databases">
        <title>Two novel species isolated from a subtropical stream in China.</title>
        <authorList>
            <person name="Lu H."/>
        </authorList>
    </citation>
    <scope>NUCLEOTIDE SEQUENCE [LARGE SCALE GENOMIC DNA]</scope>
    <source>
        <strain evidence="5 6">FT103W</strain>
    </source>
</reference>
<keyword evidence="4" id="KW-0408">Iron</keyword>
<dbReference type="Proteomes" id="UP000444318">
    <property type="component" value="Unassembled WGS sequence"/>
</dbReference>
<keyword evidence="3" id="KW-0479">Metal-binding</keyword>
<evidence type="ECO:0000256" key="3">
    <source>
        <dbReference type="ARBA" id="ARBA00022723"/>
    </source>
</evidence>
<dbReference type="Gene3D" id="1.10.490.10">
    <property type="entry name" value="Globins"/>
    <property type="match status" value="1"/>
</dbReference>
<name>A0A843S7U5_9BURK</name>
<dbReference type="GO" id="GO:0046872">
    <property type="term" value="F:metal ion binding"/>
    <property type="evidence" value="ECO:0007669"/>
    <property type="project" value="UniProtKB-KW"/>
</dbReference>
<sequence length="131" mass="14889">MSQLPLTPESITTLVHEFYDEVRADPILQPVFDAAIGDNWTPHLDRMVDFWCTVMLGSRNFQGNVFGKHMLLNGVTPEHFLRWLALFETSATRLFNPADATEFKTVARRIAASLQYGFFGEVKVAQPKEQS</sequence>
<keyword evidence="2" id="KW-0349">Heme</keyword>
<evidence type="ECO:0000256" key="4">
    <source>
        <dbReference type="ARBA" id="ARBA00023004"/>
    </source>
</evidence>
<comment type="caution">
    <text evidence="5">The sequence shown here is derived from an EMBL/GenBank/DDBJ whole genome shotgun (WGS) entry which is preliminary data.</text>
</comment>
<keyword evidence="6" id="KW-1185">Reference proteome</keyword>
<dbReference type="InterPro" id="IPR009050">
    <property type="entry name" value="Globin-like_sf"/>
</dbReference>
<dbReference type="RefSeq" id="WP_152801122.1">
    <property type="nucleotide sequence ID" value="NZ_WHUF01000001.1"/>
</dbReference>
<dbReference type="InterPro" id="IPR012292">
    <property type="entry name" value="Globin/Proto"/>
</dbReference>
<dbReference type="Pfam" id="PF01152">
    <property type="entry name" value="Bac_globin"/>
    <property type="match status" value="1"/>
</dbReference>
<organism evidence="5 6">
    <name type="scientific">Rugamonas rivuli</name>
    <dbReference type="NCBI Taxonomy" id="2743358"/>
    <lineage>
        <taxon>Bacteria</taxon>
        <taxon>Pseudomonadati</taxon>
        <taxon>Pseudomonadota</taxon>
        <taxon>Betaproteobacteria</taxon>
        <taxon>Burkholderiales</taxon>
        <taxon>Oxalobacteraceae</taxon>
        <taxon>Telluria group</taxon>
        <taxon>Rugamonas</taxon>
    </lineage>
</organism>
<proteinExistence type="predicted"/>
<accession>A0A843S7U5</accession>
<protein>
    <submittedName>
        <fullName evidence="5">Globin</fullName>
    </submittedName>
</protein>
<dbReference type="EMBL" id="WHUF01000001">
    <property type="protein sequence ID" value="MQA18244.1"/>
    <property type="molecule type" value="Genomic_DNA"/>
</dbReference>
<dbReference type="GO" id="GO:0020037">
    <property type="term" value="F:heme binding"/>
    <property type="evidence" value="ECO:0007669"/>
    <property type="project" value="InterPro"/>
</dbReference>
<dbReference type="AlphaFoldDB" id="A0A843S7U5"/>
<evidence type="ECO:0000313" key="6">
    <source>
        <dbReference type="Proteomes" id="UP000444318"/>
    </source>
</evidence>
<evidence type="ECO:0000313" key="5">
    <source>
        <dbReference type="EMBL" id="MQA18244.1"/>
    </source>
</evidence>
<dbReference type="CDD" id="cd08916">
    <property type="entry name" value="TrHb3_P"/>
    <property type="match status" value="1"/>
</dbReference>
<dbReference type="InterPro" id="IPR001486">
    <property type="entry name" value="Hemoglobin_trunc"/>
</dbReference>
<evidence type="ECO:0000256" key="2">
    <source>
        <dbReference type="ARBA" id="ARBA00022617"/>
    </source>
</evidence>
<gene>
    <name evidence="5" type="ORF">GEV01_01815</name>
</gene>
<dbReference type="GO" id="GO:0019825">
    <property type="term" value="F:oxygen binding"/>
    <property type="evidence" value="ECO:0007669"/>
    <property type="project" value="InterPro"/>
</dbReference>
<dbReference type="SUPFAM" id="SSF46458">
    <property type="entry name" value="Globin-like"/>
    <property type="match status" value="1"/>
</dbReference>
<keyword evidence="1" id="KW-0813">Transport</keyword>
<evidence type="ECO:0000256" key="1">
    <source>
        <dbReference type="ARBA" id="ARBA00022448"/>
    </source>
</evidence>